<evidence type="ECO:0000313" key="8">
    <source>
        <dbReference type="EMBL" id="KAL3386092.1"/>
    </source>
</evidence>
<dbReference type="HAMAP" id="MF_03040">
    <property type="entry name" value="USB1"/>
    <property type="match status" value="1"/>
</dbReference>
<feature type="active site" description="Proton donor/acceptor" evidence="6">
    <location>
        <position position="203"/>
    </location>
</feature>
<evidence type="ECO:0000256" key="4">
    <source>
        <dbReference type="ARBA" id="ARBA00023242"/>
    </source>
</evidence>
<comment type="caution">
    <text evidence="8">The sequence shown here is derived from an EMBL/GenBank/DDBJ whole genome shotgun (WGS) entry which is preliminary data.</text>
</comment>
<protein>
    <recommendedName>
        <fullName evidence="6">U6 snRNA phosphodiesterase</fullName>
        <ecNumber evidence="6">3.1.4.-</ecNumber>
    </recommendedName>
</protein>
<evidence type="ECO:0000256" key="7">
    <source>
        <dbReference type="SAM" id="MobiDB-lite"/>
    </source>
</evidence>
<comment type="function">
    <text evidence="6">Phosphodiesterase responsible for the U6 snRNA 3' end processing. Acts as an exoribonuclease (RNase) responsible for trimming the poly(U) tract of the last nucleotides in the pre-U6 snRNA molecule, leading to the formation of mature U6 snRNA.</text>
</comment>
<name>A0ABD2VZ95_9HYME</name>
<accession>A0ABD2VZ95</accession>
<reference evidence="8 9" key="1">
    <citation type="journal article" date="2024" name="bioRxiv">
        <title>A reference genome for Trichogramma kaykai: A tiny desert-dwelling parasitoid wasp with competing sex-ratio distorters.</title>
        <authorList>
            <person name="Culotta J."/>
            <person name="Lindsey A.R."/>
        </authorList>
    </citation>
    <scope>NUCLEOTIDE SEQUENCE [LARGE SCALE GENOMIC DNA]</scope>
    <source>
        <strain evidence="8 9">KSX58</strain>
    </source>
</reference>
<keyword evidence="2 6" id="KW-0378">Hydrolase</keyword>
<gene>
    <name evidence="8" type="ORF">TKK_018310</name>
</gene>
<comment type="subcellular location">
    <subcellularLocation>
        <location evidence="6">Nucleus</location>
    </subcellularLocation>
</comment>
<dbReference type="EMBL" id="JBJJXI010000148">
    <property type="protein sequence ID" value="KAL3386092.1"/>
    <property type="molecule type" value="Genomic_DNA"/>
</dbReference>
<evidence type="ECO:0000313" key="9">
    <source>
        <dbReference type="Proteomes" id="UP001627154"/>
    </source>
</evidence>
<dbReference type="Pfam" id="PF09749">
    <property type="entry name" value="HVSL"/>
    <property type="match status" value="1"/>
</dbReference>
<keyword evidence="4 6" id="KW-0539">Nucleus</keyword>
<dbReference type="GO" id="GO:0016829">
    <property type="term" value="F:lyase activity"/>
    <property type="evidence" value="ECO:0007669"/>
    <property type="project" value="UniProtKB-KW"/>
</dbReference>
<dbReference type="GO" id="GO:1990838">
    <property type="term" value="F:poly(U)-specific exoribonuclease activity, producing 3' uridine cyclic phosphate ends"/>
    <property type="evidence" value="ECO:0007669"/>
    <property type="project" value="UniProtKB-UniRule"/>
</dbReference>
<comment type="catalytic activity">
    <reaction evidence="5">
        <text>a 3'-end uridylyl-uridine-RNA = a 3'-end 2',3'-cyclophospho-uridine-RNA + uridine</text>
        <dbReference type="Rhea" id="RHEA:46052"/>
        <dbReference type="Rhea" id="RHEA-COMP:17384"/>
        <dbReference type="Rhea" id="RHEA-COMP:17385"/>
        <dbReference type="ChEBI" id="CHEBI:16704"/>
        <dbReference type="ChEBI" id="CHEBI:85643"/>
        <dbReference type="ChEBI" id="CHEBI:85644"/>
    </reaction>
    <physiologicalReaction direction="left-to-right" evidence="5">
        <dbReference type="Rhea" id="RHEA:46053"/>
    </physiologicalReaction>
</comment>
<evidence type="ECO:0000256" key="1">
    <source>
        <dbReference type="ARBA" id="ARBA00022722"/>
    </source>
</evidence>
<dbReference type="InterPro" id="IPR027521">
    <property type="entry name" value="Usb1"/>
</dbReference>
<evidence type="ECO:0000256" key="5">
    <source>
        <dbReference type="ARBA" id="ARBA00029300"/>
    </source>
</evidence>
<dbReference type="Proteomes" id="UP001627154">
    <property type="component" value="Unassembled WGS sequence"/>
</dbReference>
<proteinExistence type="inferred from homology"/>
<evidence type="ECO:0000256" key="3">
    <source>
        <dbReference type="ARBA" id="ARBA00023239"/>
    </source>
</evidence>
<dbReference type="EC" id="3.1.4.-" evidence="6"/>
<dbReference type="GO" id="GO:0005634">
    <property type="term" value="C:nucleus"/>
    <property type="evidence" value="ECO:0007669"/>
    <property type="project" value="UniProtKB-SubCell"/>
</dbReference>
<keyword evidence="3" id="KW-0456">Lyase</keyword>
<evidence type="ECO:0000256" key="2">
    <source>
        <dbReference type="ARBA" id="ARBA00022801"/>
    </source>
</evidence>
<organism evidence="8 9">
    <name type="scientific">Trichogramma kaykai</name>
    <dbReference type="NCBI Taxonomy" id="54128"/>
    <lineage>
        <taxon>Eukaryota</taxon>
        <taxon>Metazoa</taxon>
        <taxon>Ecdysozoa</taxon>
        <taxon>Arthropoda</taxon>
        <taxon>Hexapoda</taxon>
        <taxon>Insecta</taxon>
        <taxon>Pterygota</taxon>
        <taxon>Neoptera</taxon>
        <taxon>Endopterygota</taxon>
        <taxon>Hymenoptera</taxon>
        <taxon>Apocrita</taxon>
        <taxon>Proctotrupomorpha</taxon>
        <taxon>Chalcidoidea</taxon>
        <taxon>Trichogrammatidae</taxon>
        <taxon>Trichogramma</taxon>
    </lineage>
</organism>
<evidence type="ECO:0000256" key="6">
    <source>
        <dbReference type="HAMAP-Rule" id="MF_03040"/>
    </source>
</evidence>
<comment type="similarity">
    <text evidence="6">Belongs to the 2H phosphoesterase superfamily. USB1 family.</text>
</comment>
<dbReference type="PANTHER" id="PTHR13522:SF3">
    <property type="entry name" value="U6 SNRNA PHOSPHODIESTERASE 1"/>
    <property type="match status" value="1"/>
</dbReference>
<feature type="region of interest" description="Disordered" evidence="7">
    <location>
        <begin position="1"/>
        <end position="31"/>
    </location>
</feature>
<sequence length="260" mass="30393">MSGLNLIQEYSSDSDDNDETEYKNNQNPCVKSEEKINKLPLPESISSWKGAAVHHEEVIDNPLEHDGRSRSFKHERGNWATLVYIDYIPTAEMIKWMKSTLNQSFKTGNLFQEFHVSLTRTLILKFHWIDSFVEAVKSIVDSQKTFFMELSSIEIYSNEEKTRTFMGIAVQSEDDNLLKLTQSLDKVADEYQLPLFYENPSYHISFAWGLGDQRNVLEAQKSFLTTKLYDFFQEHPEERYLEIDCIKCKVGNKLFKFKLQ</sequence>
<dbReference type="PANTHER" id="PTHR13522">
    <property type="entry name" value="U6 SNRNA PHOSPHODIESTERASE 1"/>
    <property type="match status" value="1"/>
</dbReference>
<dbReference type="GO" id="GO:0034477">
    <property type="term" value="P:U6 snRNA 3'-end processing"/>
    <property type="evidence" value="ECO:0007669"/>
    <property type="project" value="UniProtKB-UniRule"/>
</dbReference>
<dbReference type="AlphaFoldDB" id="A0ABD2VZ95"/>
<keyword evidence="1 6" id="KW-0540">Nuclease</keyword>
<dbReference type="Gene3D" id="3.90.1140.10">
    <property type="entry name" value="Cyclic phosphodiesterase"/>
    <property type="match status" value="1"/>
</dbReference>
<feature type="active site" description="Proton donor/acceptor" evidence="6">
    <location>
        <position position="115"/>
    </location>
</feature>
<keyword evidence="9" id="KW-1185">Reference proteome</keyword>